<evidence type="ECO:0000256" key="1">
    <source>
        <dbReference type="SAM" id="MobiDB-lite"/>
    </source>
</evidence>
<dbReference type="EMBL" id="CP012747">
    <property type="protein sequence ID" value="ALL66511.1"/>
    <property type="molecule type" value="Genomic_DNA"/>
</dbReference>
<dbReference type="Proteomes" id="UP000019146">
    <property type="component" value="Chromosome 2"/>
</dbReference>
<feature type="region of interest" description="Disordered" evidence="1">
    <location>
        <begin position="1"/>
        <end position="20"/>
    </location>
</feature>
<protein>
    <submittedName>
        <fullName evidence="2">Uncharacterized protein</fullName>
    </submittedName>
</protein>
<dbReference type="AlphaFoldDB" id="A0A0P0RDQ2"/>
<evidence type="ECO:0000313" key="3">
    <source>
        <dbReference type="Proteomes" id="UP000019146"/>
    </source>
</evidence>
<reference evidence="2 3" key="1">
    <citation type="journal article" date="2014" name="Genome Announc.">
        <title>Draft Genome Sequence of the Haloacid-Degrading Burkholderia caribensis Strain MBA4.</title>
        <authorList>
            <person name="Pan Y."/>
            <person name="Kong K.F."/>
            <person name="Tsang J.S."/>
        </authorList>
    </citation>
    <scope>NUCLEOTIDE SEQUENCE [LARGE SCALE GENOMIC DNA]</scope>
    <source>
        <strain evidence="2 3">MBA4</strain>
    </source>
</reference>
<organism evidence="2 3">
    <name type="scientific">Paraburkholderia caribensis MBA4</name>
    <dbReference type="NCBI Taxonomy" id="1323664"/>
    <lineage>
        <taxon>Bacteria</taxon>
        <taxon>Pseudomonadati</taxon>
        <taxon>Pseudomonadota</taxon>
        <taxon>Betaproteobacteria</taxon>
        <taxon>Burkholderiales</taxon>
        <taxon>Burkholderiaceae</taxon>
        <taxon>Paraburkholderia</taxon>
    </lineage>
</organism>
<accession>A0A0P0RDQ2</accession>
<name>A0A0P0RDQ2_9BURK</name>
<proteinExistence type="predicted"/>
<sequence>MLTHSKTETVRSPIRQRRHERLPIQAHTCPVSRDNTSVLARRGSQVRIVLTGQKHPVASLLRRSPSRRPRVRR</sequence>
<evidence type="ECO:0000313" key="2">
    <source>
        <dbReference type="EMBL" id="ALL66511.1"/>
    </source>
</evidence>
<gene>
    <name evidence="2" type="ORF">K788_0003250</name>
</gene>
<dbReference type="KEGG" id="bcai:K788_0003250"/>